<dbReference type="Proteomes" id="UP000033202">
    <property type="component" value="Unassembled WGS sequence"/>
</dbReference>
<protein>
    <recommendedName>
        <fullName evidence="8">PIN domain-containing protein</fullName>
    </recommendedName>
</protein>
<keyword evidence="6" id="KW-0460">Magnesium</keyword>
<evidence type="ECO:0000313" key="10">
    <source>
        <dbReference type="Proteomes" id="UP000033202"/>
    </source>
</evidence>
<evidence type="ECO:0000313" key="9">
    <source>
        <dbReference type="EMBL" id="GAO39070.1"/>
    </source>
</evidence>
<comment type="similarity">
    <text evidence="7">Belongs to the PINc/VapC protein family.</text>
</comment>
<reference evidence="9 10" key="1">
    <citation type="submission" date="2015-04" db="EMBL/GenBank/DDBJ databases">
        <title>Whole genome shotgun sequence of Sphingomonas changbaiensis NBRC 104936.</title>
        <authorList>
            <person name="Katano-Makiyama Y."/>
            <person name="Hosoyama A."/>
            <person name="Hashimoto M."/>
            <person name="Noguchi M."/>
            <person name="Tsuchikane K."/>
            <person name="Ohji S."/>
            <person name="Yamazoe A."/>
            <person name="Ichikawa N."/>
            <person name="Kimura A."/>
            <person name="Fujita N."/>
        </authorList>
    </citation>
    <scope>NUCLEOTIDE SEQUENCE [LARGE SCALE GENOMIC DNA]</scope>
    <source>
        <strain evidence="9 10">NBRC 104936</strain>
    </source>
</reference>
<evidence type="ECO:0000256" key="3">
    <source>
        <dbReference type="ARBA" id="ARBA00022722"/>
    </source>
</evidence>
<evidence type="ECO:0000259" key="8">
    <source>
        <dbReference type="Pfam" id="PF01850"/>
    </source>
</evidence>
<dbReference type="CDD" id="cd18737">
    <property type="entry name" value="PIN_VapC4-5_FitB-like"/>
    <property type="match status" value="1"/>
</dbReference>
<proteinExistence type="inferred from homology"/>
<dbReference type="PANTHER" id="PTHR33653">
    <property type="entry name" value="RIBONUCLEASE VAPC2"/>
    <property type="match status" value="1"/>
</dbReference>
<feature type="domain" description="PIN" evidence="8">
    <location>
        <begin position="6"/>
        <end position="106"/>
    </location>
</feature>
<evidence type="ECO:0000256" key="5">
    <source>
        <dbReference type="ARBA" id="ARBA00022801"/>
    </source>
</evidence>
<dbReference type="AlphaFoldDB" id="A0A0E9MPL6"/>
<dbReference type="STRING" id="1219043.SCH01S_25_00500"/>
<accession>A0A0E9MPL6</accession>
<dbReference type="Pfam" id="PF01850">
    <property type="entry name" value="PIN"/>
    <property type="match status" value="1"/>
</dbReference>
<comment type="cofactor">
    <cofactor evidence="1">
        <name>Mg(2+)</name>
        <dbReference type="ChEBI" id="CHEBI:18420"/>
    </cofactor>
</comment>
<dbReference type="PANTHER" id="PTHR33653:SF1">
    <property type="entry name" value="RIBONUCLEASE VAPC2"/>
    <property type="match status" value="1"/>
</dbReference>
<name>A0A0E9MPL6_9SPHN</name>
<dbReference type="Gene3D" id="3.40.50.1010">
    <property type="entry name" value="5'-nuclease"/>
    <property type="match status" value="1"/>
</dbReference>
<dbReference type="InterPro" id="IPR050556">
    <property type="entry name" value="Type_II_TA_system_RNase"/>
</dbReference>
<evidence type="ECO:0000256" key="4">
    <source>
        <dbReference type="ARBA" id="ARBA00022723"/>
    </source>
</evidence>
<dbReference type="InterPro" id="IPR002716">
    <property type="entry name" value="PIN_dom"/>
</dbReference>
<keyword evidence="10" id="KW-1185">Reference proteome</keyword>
<dbReference type="GO" id="GO:0004518">
    <property type="term" value="F:nuclease activity"/>
    <property type="evidence" value="ECO:0007669"/>
    <property type="project" value="UniProtKB-KW"/>
</dbReference>
<gene>
    <name evidence="9" type="ORF">SCH01S_25_00500</name>
</gene>
<keyword evidence="3" id="KW-0540">Nuclease</keyword>
<organism evidence="9 10">
    <name type="scientific">Sphingomonas changbaiensis NBRC 104936</name>
    <dbReference type="NCBI Taxonomy" id="1219043"/>
    <lineage>
        <taxon>Bacteria</taxon>
        <taxon>Pseudomonadati</taxon>
        <taxon>Pseudomonadota</taxon>
        <taxon>Alphaproteobacteria</taxon>
        <taxon>Sphingomonadales</taxon>
        <taxon>Sphingomonadaceae</taxon>
        <taxon>Sphingomonas</taxon>
    </lineage>
</organism>
<keyword evidence="5" id="KW-0378">Hydrolase</keyword>
<dbReference type="GO" id="GO:0046872">
    <property type="term" value="F:metal ion binding"/>
    <property type="evidence" value="ECO:0007669"/>
    <property type="project" value="UniProtKB-KW"/>
</dbReference>
<sequence length="121" mass="13791">MSDPIFDTNIVIDWLRDRPGAESELSRYRRHRISRVTWTEILAGEPLETRAHVQSLIAPFEVLEIDSRICMAAADIRFRTRMKLLDAIILATAQVNGAILVTRNTKDFPANMPGIRVPYTL</sequence>
<dbReference type="GO" id="GO:0016787">
    <property type="term" value="F:hydrolase activity"/>
    <property type="evidence" value="ECO:0007669"/>
    <property type="project" value="UniProtKB-KW"/>
</dbReference>
<evidence type="ECO:0000256" key="6">
    <source>
        <dbReference type="ARBA" id="ARBA00022842"/>
    </source>
</evidence>
<dbReference type="OrthoDB" id="532510at2"/>
<dbReference type="InterPro" id="IPR029060">
    <property type="entry name" value="PIN-like_dom_sf"/>
</dbReference>
<keyword evidence="2" id="KW-1277">Toxin-antitoxin system</keyword>
<dbReference type="SUPFAM" id="SSF88723">
    <property type="entry name" value="PIN domain-like"/>
    <property type="match status" value="1"/>
</dbReference>
<evidence type="ECO:0000256" key="1">
    <source>
        <dbReference type="ARBA" id="ARBA00001946"/>
    </source>
</evidence>
<keyword evidence="4" id="KW-0479">Metal-binding</keyword>
<comment type="caution">
    <text evidence="9">The sequence shown here is derived from an EMBL/GenBank/DDBJ whole genome shotgun (WGS) entry which is preliminary data.</text>
</comment>
<evidence type="ECO:0000256" key="2">
    <source>
        <dbReference type="ARBA" id="ARBA00022649"/>
    </source>
</evidence>
<evidence type="ECO:0000256" key="7">
    <source>
        <dbReference type="ARBA" id="ARBA00038093"/>
    </source>
</evidence>
<dbReference type="RefSeq" id="WP_046347903.1">
    <property type="nucleotide sequence ID" value="NZ_BBWU01000025.1"/>
</dbReference>
<dbReference type="EMBL" id="BBWU01000025">
    <property type="protein sequence ID" value="GAO39070.1"/>
    <property type="molecule type" value="Genomic_DNA"/>
</dbReference>